<gene>
    <name evidence="1" type="ORF">ColLi_10917</name>
</gene>
<protein>
    <submittedName>
        <fullName evidence="1">Uncharacterized protein</fullName>
    </submittedName>
</protein>
<keyword evidence="2" id="KW-1185">Reference proteome</keyword>
<reference evidence="1 2" key="1">
    <citation type="submission" date="2021-07" db="EMBL/GenBank/DDBJ databases">
        <title>Genome data of Colletotrichum spaethianum.</title>
        <authorList>
            <person name="Utami Y.D."/>
            <person name="Hiruma K."/>
        </authorList>
    </citation>
    <scope>NUCLEOTIDE SEQUENCE [LARGE SCALE GENOMIC DNA]</scope>
    <source>
        <strain evidence="1 2">MAFF 242679</strain>
    </source>
</reference>
<comment type="caution">
    <text evidence="1">The sequence shown here is derived from an EMBL/GenBank/DDBJ whole genome shotgun (WGS) entry which is preliminary data.</text>
</comment>
<dbReference type="EMBL" id="BPPX01000030">
    <property type="protein sequence ID" value="GJC88079.1"/>
    <property type="molecule type" value="Genomic_DNA"/>
</dbReference>
<organism evidence="1 2">
    <name type="scientific">Colletotrichum liriopes</name>
    <dbReference type="NCBI Taxonomy" id="708192"/>
    <lineage>
        <taxon>Eukaryota</taxon>
        <taxon>Fungi</taxon>
        <taxon>Dikarya</taxon>
        <taxon>Ascomycota</taxon>
        <taxon>Pezizomycotina</taxon>
        <taxon>Sordariomycetes</taxon>
        <taxon>Hypocreomycetidae</taxon>
        <taxon>Glomerellales</taxon>
        <taxon>Glomerellaceae</taxon>
        <taxon>Colletotrichum</taxon>
        <taxon>Colletotrichum spaethianum species complex</taxon>
    </lineage>
</organism>
<dbReference type="AlphaFoldDB" id="A0AA37GVK3"/>
<evidence type="ECO:0000313" key="2">
    <source>
        <dbReference type="Proteomes" id="UP001055172"/>
    </source>
</evidence>
<sequence>MRAPTSAREITTSLLKWSPRPPANNAAITNSKPTSRQLADLAKLIPDDHKYSGEMYDVFDIKSTNFLDNCEKVNIEEGQLGYAFSIMLQGIHVLPSTNFWQGST</sequence>
<accession>A0AA37GVK3</accession>
<evidence type="ECO:0000313" key="1">
    <source>
        <dbReference type="EMBL" id="GJC88079.1"/>
    </source>
</evidence>
<name>A0AA37GVK3_9PEZI</name>
<dbReference type="Proteomes" id="UP001055172">
    <property type="component" value="Unassembled WGS sequence"/>
</dbReference>
<proteinExistence type="predicted"/>